<proteinExistence type="predicted"/>
<dbReference type="Pfam" id="PF08205">
    <property type="entry name" value="C2-set_2"/>
    <property type="match status" value="1"/>
</dbReference>
<dbReference type="InterPro" id="IPR013162">
    <property type="entry name" value="CD80_C2-set"/>
</dbReference>
<evidence type="ECO:0000259" key="3">
    <source>
        <dbReference type="PROSITE" id="PS50835"/>
    </source>
</evidence>
<dbReference type="EMBL" id="JARBDR010000328">
    <property type="protein sequence ID" value="KAJ8316431.1"/>
    <property type="molecule type" value="Genomic_DNA"/>
</dbReference>
<organism evidence="4 5">
    <name type="scientific">Tegillarca granosa</name>
    <name type="common">Malaysian cockle</name>
    <name type="synonym">Anadara granosa</name>
    <dbReference type="NCBI Taxonomy" id="220873"/>
    <lineage>
        <taxon>Eukaryota</taxon>
        <taxon>Metazoa</taxon>
        <taxon>Spiralia</taxon>
        <taxon>Lophotrochozoa</taxon>
        <taxon>Mollusca</taxon>
        <taxon>Bivalvia</taxon>
        <taxon>Autobranchia</taxon>
        <taxon>Pteriomorphia</taxon>
        <taxon>Arcoida</taxon>
        <taxon>Arcoidea</taxon>
        <taxon>Arcidae</taxon>
        <taxon>Tegillarca</taxon>
    </lineage>
</organism>
<accession>A0ABQ9FGI4</accession>
<dbReference type="SUPFAM" id="SSF48726">
    <property type="entry name" value="Immunoglobulin"/>
    <property type="match status" value="1"/>
</dbReference>
<feature type="region of interest" description="Disordered" evidence="2">
    <location>
        <begin position="254"/>
        <end position="280"/>
    </location>
</feature>
<dbReference type="InterPro" id="IPR007110">
    <property type="entry name" value="Ig-like_dom"/>
</dbReference>
<feature type="domain" description="Ig-like" evidence="3">
    <location>
        <begin position="109"/>
        <end position="197"/>
    </location>
</feature>
<reference evidence="4 5" key="1">
    <citation type="submission" date="2022-12" db="EMBL/GenBank/DDBJ databases">
        <title>Chromosome-level genome of Tegillarca granosa.</title>
        <authorList>
            <person name="Kim J."/>
        </authorList>
    </citation>
    <scope>NUCLEOTIDE SEQUENCE [LARGE SCALE GENOMIC DNA]</scope>
    <source>
        <strain evidence="4">Teg-2019</strain>
        <tissue evidence="4">Adductor muscle</tissue>
    </source>
</reference>
<feature type="compositionally biased region" description="Polar residues" evidence="2">
    <location>
        <begin position="265"/>
        <end position="280"/>
    </location>
</feature>
<evidence type="ECO:0000313" key="4">
    <source>
        <dbReference type="EMBL" id="KAJ8316431.1"/>
    </source>
</evidence>
<dbReference type="Proteomes" id="UP001217089">
    <property type="component" value="Unassembled WGS sequence"/>
</dbReference>
<dbReference type="PROSITE" id="PS50835">
    <property type="entry name" value="IG_LIKE"/>
    <property type="match status" value="1"/>
</dbReference>
<evidence type="ECO:0000313" key="5">
    <source>
        <dbReference type="Proteomes" id="UP001217089"/>
    </source>
</evidence>
<evidence type="ECO:0000256" key="1">
    <source>
        <dbReference type="ARBA" id="ARBA00023157"/>
    </source>
</evidence>
<comment type="caution">
    <text evidence="4">The sequence shown here is derived from an EMBL/GenBank/DDBJ whole genome shotgun (WGS) entry which is preliminary data.</text>
</comment>
<gene>
    <name evidence="4" type="ORF">KUTeg_006445</name>
</gene>
<keyword evidence="5" id="KW-1185">Reference proteome</keyword>
<evidence type="ECO:0000256" key="2">
    <source>
        <dbReference type="SAM" id="MobiDB-lite"/>
    </source>
</evidence>
<dbReference type="InterPro" id="IPR036179">
    <property type="entry name" value="Ig-like_dom_sf"/>
</dbReference>
<sequence>MLLFRDFSAICNQRFMLTCNIGTNSGNAVVWIRNGVVVVTVRISDCFTADIRQGLSSSYEYNCTTSNKRYNLIIPASMINSEGGSRWKCEDSGGGGSSSTYFLQFYNPPTRNPVVSGYDGSVRYKSYTLPLTCQVSSGSPLATLSWTFDGQLQNVNPSVSGTTVTSALALTLQKGHNGKMCTCHGRHSDTIYTPDISNMTFIGTLECTSKPVNPPTITHQWIRENDEIQEETRDRPVINIGRTPAYVHETKSFERPCTADGNPTPVKTWTPNINPSNGVY</sequence>
<protein>
    <recommendedName>
        <fullName evidence="3">Ig-like domain-containing protein</fullName>
    </recommendedName>
</protein>
<name>A0ABQ9FGI4_TEGGR</name>
<dbReference type="InterPro" id="IPR013783">
    <property type="entry name" value="Ig-like_fold"/>
</dbReference>
<keyword evidence="1" id="KW-1015">Disulfide bond</keyword>
<dbReference type="Gene3D" id="2.60.40.10">
    <property type="entry name" value="Immunoglobulins"/>
    <property type="match status" value="1"/>
</dbReference>